<dbReference type="Proteomes" id="UP000000296">
    <property type="component" value="Segment"/>
</dbReference>
<keyword evidence="3" id="KW-1185">Reference proteome</keyword>
<dbReference type="InterPro" id="IPR007539">
    <property type="entry name" value="DUF551"/>
</dbReference>
<evidence type="ECO:0000313" key="2">
    <source>
        <dbReference type="EMBL" id="AEI91230.1"/>
    </source>
</evidence>
<organism evidence="2 3">
    <name type="scientific">Escherichia phage phiEB49</name>
    <dbReference type="NCBI Taxonomy" id="1048207"/>
    <lineage>
        <taxon>Viruses</taxon>
        <taxon>Duplodnaviria</taxon>
        <taxon>Heunggongvirae</taxon>
        <taxon>Uroviricota</taxon>
        <taxon>Caudoviricetes</taxon>
        <taxon>Drexlerviridae</taxon>
        <taxon>Rogunavirinae</taxon>
        <taxon>Lindendrivevirus</taxon>
        <taxon>Lindendrivevirus EB49</taxon>
    </lineage>
</organism>
<dbReference type="GeneID" id="18559227"/>
<evidence type="ECO:0000259" key="1">
    <source>
        <dbReference type="Pfam" id="PF04448"/>
    </source>
</evidence>
<dbReference type="RefSeq" id="YP_009018644.1">
    <property type="nucleotide sequence ID" value="NC_023743.1"/>
</dbReference>
<dbReference type="OrthoDB" id="21071at10239"/>
<dbReference type="Pfam" id="PF04448">
    <property type="entry name" value="DUF551"/>
    <property type="match status" value="1"/>
</dbReference>
<reference evidence="2 3" key="1">
    <citation type="journal article" date="2011" name="Appl. Environ. Microbiol.">
        <title>Isolation of Generalized Transducing Bacteriophages for Uropathogenic Strains of Escherichia coli.</title>
        <authorList>
            <person name="Battaglioli E.J."/>
            <person name="Baisa G.A."/>
            <person name="Weeks A.E."/>
            <person name="Schroll R.A."/>
            <person name="Hryckowian A.J."/>
            <person name="Welch R.A."/>
        </authorList>
    </citation>
    <scope>NUCLEOTIDE SEQUENCE [LARGE SCALE GENOMIC DNA]</scope>
</reference>
<dbReference type="EMBL" id="JF770475">
    <property type="protein sequence ID" value="AEI91230.1"/>
    <property type="molecule type" value="Genomic_DNA"/>
</dbReference>
<protein>
    <submittedName>
        <fullName evidence="2">Gp30</fullName>
    </submittedName>
</protein>
<evidence type="ECO:0000313" key="3">
    <source>
        <dbReference type="Proteomes" id="UP000000296"/>
    </source>
</evidence>
<name>F8UBU0_9CAUD</name>
<accession>F8UBU0</accession>
<dbReference type="KEGG" id="vg:18559227"/>
<proteinExistence type="predicted"/>
<feature type="domain" description="DUF551" evidence="1">
    <location>
        <begin position="2"/>
        <end position="69"/>
    </location>
</feature>
<sequence>MKWIDVKDAKPSDDQVFIIVNSSSYGVMPAYWNYLVDPKTFKKYRCFTTLGCEEIDDVTHYMLAPNPPKFS</sequence>